<evidence type="ECO:0000313" key="1">
    <source>
        <dbReference type="EMBL" id="UFW91069.1"/>
    </source>
</evidence>
<proteinExistence type="predicted"/>
<protein>
    <recommendedName>
        <fullName evidence="3">TIGR04255 family protein</fullName>
    </recommendedName>
</protein>
<sequence length="255" mass="28406">MTSWCDKLASVPTVGLALDFHFAGSDTILTALTHVWDPLVEGQKARFELEKLEAFTVTINTHDGFKYSVEPSKASVSFNHRMRPKAVSGGAPVMEMLSQPLPFTELLPIVNKKLVEAALALPGAKGRHFRRYGIVSSTPVAEDDLPPGIRRMLDYMGKPWGKLDDAFSLQVTARLGKGANFYDRCVHTILRSDDSQDLMTVMFDYQRTYNEGQPITTTALKETAASTERAALKYFEEIAEGDRFDEVNIRDEVNA</sequence>
<dbReference type="Proteomes" id="UP001430990">
    <property type="component" value="Chromosome"/>
</dbReference>
<keyword evidence="2" id="KW-1185">Reference proteome</keyword>
<accession>A0ABY3QYI8</accession>
<dbReference type="RefSeq" id="WP_231145106.1">
    <property type="nucleotide sequence ID" value="NZ_CP088100.1"/>
</dbReference>
<gene>
    <name evidence="1" type="ORF">BjapCC829_22025</name>
</gene>
<name>A0ABY3QYI8_9BRAD</name>
<organism evidence="1 2">
    <name type="scientific">Bradyrhizobium barranii</name>
    <dbReference type="NCBI Taxonomy" id="2992140"/>
    <lineage>
        <taxon>Bacteria</taxon>
        <taxon>Pseudomonadati</taxon>
        <taxon>Pseudomonadota</taxon>
        <taxon>Alphaproteobacteria</taxon>
        <taxon>Hyphomicrobiales</taxon>
        <taxon>Nitrobacteraceae</taxon>
        <taxon>Bradyrhizobium</taxon>
    </lineage>
</organism>
<evidence type="ECO:0000313" key="2">
    <source>
        <dbReference type="Proteomes" id="UP001430990"/>
    </source>
</evidence>
<reference evidence="1" key="1">
    <citation type="submission" date="2021-11" db="EMBL/GenBank/DDBJ databases">
        <title>Australian commercial rhizobial inoculants.</title>
        <authorList>
            <person name="Kohlmeier M.G."/>
            <person name="O'Hara G.W."/>
            <person name="Colombi E."/>
            <person name="Ramsay J.P."/>
            <person name="Terpolilli J."/>
        </authorList>
    </citation>
    <scope>NUCLEOTIDE SEQUENCE</scope>
    <source>
        <strain evidence="1">CC829</strain>
    </source>
</reference>
<dbReference type="EMBL" id="CP088100">
    <property type="protein sequence ID" value="UFW91069.1"/>
    <property type="molecule type" value="Genomic_DNA"/>
</dbReference>
<evidence type="ECO:0008006" key="3">
    <source>
        <dbReference type="Google" id="ProtNLM"/>
    </source>
</evidence>